<protein>
    <submittedName>
        <fullName evidence="1">Uncharacterized protein</fullName>
    </submittedName>
</protein>
<dbReference type="Proteomes" id="UP000574067">
    <property type="component" value="Unassembled WGS sequence"/>
</dbReference>
<dbReference type="RefSeq" id="WP_169161884.1">
    <property type="nucleotide sequence ID" value="NZ_JABBFW010000014.1"/>
</dbReference>
<keyword evidence="2" id="KW-1185">Reference proteome</keyword>
<gene>
    <name evidence="1" type="ORF">HHL10_18515</name>
</gene>
<dbReference type="EMBL" id="JABBFW010000014">
    <property type="protein sequence ID" value="NML16978.1"/>
    <property type="molecule type" value="Genomic_DNA"/>
</dbReference>
<proteinExistence type="predicted"/>
<sequence length="234" mass="24994">MSQLGPVIGNRLADAHKAVLKPHLRERLVLASSRSTAQGTLATGADGRLSFTPKDDPLRGWDRIEGDGRPMPRYAFRPGQRVRVSATVGELLEQEQHSFEPEEAATLAGREGVVVEHAGCASLGLVLVMLDGMPWAFMPAYLARVCPAEGDDELAAMAGEGAATAFNPYSEPLALGDTVQGLDGRVGRVTLVQARRLGMVFEHGSAWTGDVAWRTSFRLLAKAGAWGCPDGCPF</sequence>
<accession>A0A848FCC8</accession>
<evidence type="ECO:0000313" key="1">
    <source>
        <dbReference type="EMBL" id="NML16978.1"/>
    </source>
</evidence>
<name>A0A848FCC8_9BURK</name>
<reference evidence="1 2" key="1">
    <citation type="submission" date="2020-04" db="EMBL/GenBank/DDBJ databases">
        <title>Azohydromonas sp. isolated from soil.</title>
        <authorList>
            <person name="Dahal R.H."/>
        </authorList>
    </citation>
    <scope>NUCLEOTIDE SEQUENCE [LARGE SCALE GENOMIC DNA]</scope>
    <source>
        <strain evidence="1 2">G-1-1-14</strain>
    </source>
</reference>
<evidence type="ECO:0000313" key="2">
    <source>
        <dbReference type="Proteomes" id="UP000574067"/>
    </source>
</evidence>
<dbReference type="AlphaFoldDB" id="A0A848FCC8"/>
<organism evidence="1 2">
    <name type="scientific">Azohydromonas caseinilytica</name>
    <dbReference type="NCBI Taxonomy" id="2728836"/>
    <lineage>
        <taxon>Bacteria</taxon>
        <taxon>Pseudomonadati</taxon>
        <taxon>Pseudomonadota</taxon>
        <taxon>Betaproteobacteria</taxon>
        <taxon>Burkholderiales</taxon>
        <taxon>Sphaerotilaceae</taxon>
        <taxon>Azohydromonas</taxon>
    </lineage>
</organism>
<comment type="caution">
    <text evidence="1">The sequence shown here is derived from an EMBL/GenBank/DDBJ whole genome shotgun (WGS) entry which is preliminary data.</text>
</comment>